<dbReference type="GO" id="GO:1990444">
    <property type="term" value="F:F-box domain binding"/>
    <property type="evidence" value="ECO:0007669"/>
    <property type="project" value="TreeGrafter"/>
</dbReference>
<dbReference type="EMBL" id="CAACVG010008118">
    <property type="protein sequence ID" value="VEN48601.1"/>
    <property type="molecule type" value="Genomic_DNA"/>
</dbReference>
<reference evidence="6 7" key="1">
    <citation type="submission" date="2019-01" db="EMBL/GenBank/DDBJ databases">
        <authorList>
            <person name="Sayadi A."/>
        </authorList>
    </citation>
    <scope>NUCLEOTIDE SEQUENCE [LARGE SCALE GENOMIC DNA]</scope>
</reference>
<accession>A0A653CLC3</accession>
<keyword evidence="7" id="KW-1185">Reference proteome</keyword>
<dbReference type="Proteomes" id="UP000410492">
    <property type="component" value="Unassembled WGS sequence"/>
</dbReference>
<dbReference type="Pfam" id="PF00782">
    <property type="entry name" value="DSPc"/>
    <property type="match status" value="1"/>
</dbReference>
<evidence type="ECO:0000256" key="2">
    <source>
        <dbReference type="ARBA" id="ARBA00022801"/>
    </source>
</evidence>
<evidence type="ECO:0000256" key="1">
    <source>
        <dbReference type="ARBA" id="ARBA00009649"/>
    </source>
</evidence>
<dbReference type="InterPro" id="IPR016130">
    <property type="entry name" value="Tyr_Pase_AS"/>
</dbReference>
<keyword evidence="3" id="KW-0904">Protein phosphatase</keyword>
<sequence length="252" mass="28678">MIDVTTHSYPQDEISMVQDVTPSYQASITASITAYPSQLPSKAMHEIIPGVYLGSFSAAQTSSLLVNGINYIICVRQEYEAHFIKPQVSDPAFTYLTLDIEDNVTENIIRFFPKVRQFIDDALSHNCKVLVHCDNGNSRSATLVLAYLMEKYGLSTSEALRYVRERRESVNPNEGFRAQLIEYEPIYKARQIMANGESSSDCRQKRKYEQLTETVDYNLIQRPPSPDLENNNHSYAIGNELSTHLLRLLKEN</sequence>
<dbReference type="GO" id="GO:0004721">
    <property type="term" value="F:phosphoprotein phosphatase activity"/>
    <property type="evidence" value="ECO:0007669"/>
    <property type="project" value="UniProtKB-KW"/>
</dbReference>
<dbReference type="PROSITE" id="PS50056">
    <property type="entry name" value="TYR_PHOSPHATASE_2"/>
    <property type="match status" value="1"/>
</dbReference>
<dbReference type="OrthoDB" id="426001at2759"/>
<dbReference type="SUPFAM" id="SSF52799">
    <property type="entry name" value="(Phosphotyrosine protein) phosphatases II"/>
    <property type="match status" value="1"/>
</dbReference>
<dbReference type="InterPro" id="IPR020422">
    <property type="entry name" value="TYR_PHOSPHATASE_DUAL_dom"/>
</dbReference>
<dbReference type="PANTHER" id="PTHR46588">
    <property type="entry name" value="SERINE/THREONINE/TYROSINE-INTERACTING PROTEIN"/>
    <property type="match status" value="1"/>
</dbReference>
<comment type="similarity">
    <text evidence="1">Belongs to the protein-tyrosine phosphatase family. Non-receptor class subfamily.</text>
</comment>
<dbReference type="InterPro" id="IPR000340">
    <property type="entry name" value="Dual-sp_phosphatase_cat-dom"/>
</dbReference>
<feature type="domain" description="Tyrosine specific protein phosphatases" evidence="5">
    <location>
        <begin position="109"/>
        <end position="170"/>
    </location>
</feature>
<keyword evidence="2" id="KW-0378">Hydrolase</keyword>
<proteinExistence type="inferred from homology"/>
<dbReference type="InterPro" id="IPR029021">
    <property type="entry name" value="Prot-tyrosine_phosphatase-like"/>
</dbReference>
<protein>
    <submittedName>
        <fullName evidence="6">Uncharacterized protein</fullName>
    </submittedName>
</protein>
<evidence type="ECO:0000259" key="4">
    <source>
        <dbReference type="PROSITE" id="PS50054"/>
    </source>
</evidence>
<dbReference type="AlphaFoldDB" id="A0A653CLC3"/>
<feature type="domain" description="Tyrosine-protein phosphatase" evidence="4">
    <location>
        <begin position="39"/>
        <end position="189"/>
    </location>
</feature>
<dbReference type="SMART" id="SM00195">
    <property type="entry name" value="DSPc"/>
    <property type="match status" value="1"/>
</dbReference>
<evidence type="ECO:0000313" key="7">
    <source>
        <dbReference type="Proteomes" id="UP000410492"/>
    </source>
</evidence>
<dbReference type="Gene3D" id="3.90.190.10">
    <property type="entry name" value="Protein tyrosine phosphatase superfamily"/>
    <property type="match status" value="1"/>
</dbReference>
<dbReference type="PANTHER" id="PTHR46588:SF1">
    <property type="entry name" value="SERINE_THREONINE_TYROSINE-INTERACTING PROTEIN"/>
    <property type="match status" value="1"/>
</dbReference>
<gene>
    <name evidence="6" type="ORF">CALMAC_LOCUS9988</name>
</gene>
<dbReference type="GO" id="GO:0005654">
    <property type="term" value="C:nucleoplasm"/>
    <property type="evidence" value="ECO:0007669"/>
    <property type="project" value="TreeGrafter"/>
</dbReference>
<dbReference type="GO" id="GO:0005737">
    <property type="term" value="C:cytoplasm"/>
    <property type="evidence" value="ECO:0007669"/>
    <property type="project" value="TreeGrafter"/>
</dbReference>
<dbReference type="PROSITE" id="PS00383">
    <property type="entry name" value="TYR_PHOSPHATASE_1"/>
    <property type="match status" value="1"/>
</dbReference>
<dbReference type="PROSITE" id="PS50054">
    <property type="entry name" value="TYR_PHOSPHATASE_DUAL"/>
    <property type="match status" value="1"/>
</dbReference>
<organism evidence="6 7">
    <name type="scientific">Callosobruchus maculatus</name>
    <name type="common">Southern cowpea weevil</name>
    <name type="synonym">Pulse bruchid</name>
    <dbReference type="NCBI Taxonomy" id="64391"/>
    <lineage>
        <taxon>Eukaryota</taxon>
        <taxon>Metazoa</taxon>
        <taxon>Ecdysozoa</taxon>
        <taxon>Arthropoda</taxon>
        <taxon>Hexapoda</taxon>
        <taxon>Insecta</taxon>
        <taxon>Pterygota</taxon>
        <taxon>Neoptera</taxon>
        <taxon>Endopterygota</taxon>
        <taxon>Coleoptera</taxon>
        <taxon>Polyphaga</taxon>
        <taxon>Cucujiformia</taxon>
        <taxon>Chrysomeloidea</taxon>
        <taxon>Chrysomelidae</taxon>
        <taxon>Bruchinae</taxon>
        <taxon>Bruchini</taxon>
        <taxon>Callosobruchus</taxon>
    </lineage>
</organism>
<dbReference type="InterPro" id="IPR052449">
    <property type="entry name" value="STYX-Interacting_Phosphatase"/>
</dbReference>
<evidence type="ECO:0000259" key="5">
    <source>
        <dbReference type="PROSITE" id="PS50056"/>
    </source>
</evidence>
<dbReference type="GO" id="GO:0070372">
    <property type="term" value="P:regulation of ERK1 and ERK2 cascade"/>
    <property type="evidence" value="ECO:0007669"/>
    <property type="project" value="TreeGrafter"/>
</dbReference>
<evidence type="ECO:0000256" key="3">
    <source>
        <dbReference type="ARBA" id="ARBA00022912"/>
    </source>
</evidence>
<dbReference type="GO" id="GO:0062026">
    <property type="term" value="P:negative regulation of SCF-dependent proteasomal ubiquitin-dependent catabolic process"/>
    <property type="evidence" value="ECO:0007669"/>
    <property type="project" value="TreeGrafter"/>
</dbReference>
<evidence type="ECO:0000313" key="6">
    <source>
        <dbReference type="EMBL" id="VEN48601.1"/>
    </source>
</evidence>
<dbReference type="FunFam" id="3.90.190.10:FF:000036">
    <property type="entry name" value="Serine/threonine/tyrosine-interacting protein a"/>
    <property type="match status" value="1"/>
</dbReference>
<name>A0A653CLC3_CALMS</name>
<dbReference type="InterPro" id="IPR000387">
    <property type="entry name" value="Tyr_Pase_dom"/>
</dbReference>